<comment type="caution">
    <text evidence="1">The sequence shown here is derived from an EMBL/GenBank/DDBJ whole genome shotgun (WGS) entry which is preliminary data.</text>
</comment>
<gene>
    <name evidence="1" type="ORF">BUALT_Bualt18G0027600</name>
</gene>
<keyword evidence="2" id="KW-1185">Reference proteome</keyword>
<organism evidence="1 2">
    <name type="scientific">Buddleja alternifolia</name>
    <dbReference type="NCBI Taxonomy" id="168488"/>
    <lineage>
        <taxon>Eukaryota</taxon>
        <taxon>Viridiplantae</taxon>
        <taxon>Streptophyta</taxon>
        <taxon>Embryophyta</taxon>
        <taxon>Tracheophyta</taxon>
        <taxon>Spermatophyta</taxon>
        <taxon>Magnoliopsida</taxon>
        <taxon>eudicotyledons</taxon>
        <taxon>Gunneridae</taxon>
        <taxon>Pentapetalae</taxon>
        <taxon>asterids</taxon>
        <taxon>lamiids</taxon>
        <taxon>Lamiales</taxon>
        <taxon>Scrophulariaceae</taxon>
        <taxon>Buddlejeae</taxon>
        <taxon>Buddleja</taxon>
    </lineage>
</organism>
<dbReference type="Gene3D" id="2.160.10.10">
    <property type="entry name" value="Hexapeptide repeat proteins"/>
    <property type="match status" value="2"/>
</dbReference>
<name>A0AAV6W7R0_9LAMI</name>
<dbReference type="PANTHER" id="PTHR42811">
    <property type="entry name" value="SERINE ACETYLTRANSFERASE"/>
    <property type="match status" value="1"/>
</dbReference>
<dbReference type="Proteomes" id="UP000826271">
    <property type="component" value="Unassembled WGS sequence"/>
</dbReference>
<dbReference type="InterPro" id="IPR011004">
    <property type="entry name" value="Trimer_LpxA-like_sf"/>
</dbReference>
<protein>
    <submittedName>
        <fullName evidence="1">Uncharacterized protein</fullName>
    </submittedName>
</protein>
<proteinExistence type="predicted"/>
<dbReference type="AlphaFoldDB" id="A0AAV6W7R0"/>
<dbReference type="EMBL" id="WHWC01000018">
    <property type="protein sequence ID" value="KAG8364715.1"/>
    <property type="molecule type" value="Genomic_DNA"/>
</dbReference>
<accession>A0AAV6W7R0</accession>
<reference evidence="1" key="1">
    <citation type="submission" date="2019-10" db="EMBL/GenBank/DDBJ databases">
        <authorList>
            <person name="Zhang R."/>
            <person name="Pan Y."/>
            <person name="Wang J."/>
            <person name="Ma R."/>
            <person name="Yu S."/>
        </authorList>
    </citation>
    <scope>NUCLEOTIDE SEQUENCE</scope>
    <source>
        <strain evidence="1">LA-IB0</strain>
        <tissue evidence="1">Leaf</tissue>
    </source>
</reference>
<evidence type="ECO:0000313" key="2">
    <source>
        <dbReference type="Proteomes" id="UP000826271"/>
    </source>
</evidence>
<dbReference type="SUPFAM" id="SSF51161">
    <property type="entry name" value="Trimeric LpxA-like enzymes"/>
    <property type="match status" value="2"/>
</dbReference>
<sequence length="125" mass="12552">MGRDGNGVVIRGGTCALGNIRVENVAKIGAGLVVLKPVPAGSIVVGNPARLIGVEGRVCDGVVIRAGTCALGNIRVQNNAKIGARSRVPKPVPAGSATAGNPARLIGVEVNAVRMVPKLISVVSM</sequence>
<evidence type="ECO:0000313" key="1">
    <source>
        <dbReference type="EMBL" id="KAG8364715.1"/>
    </source>
</evidence>